<proteinExistence type="predicted"/>
<dbReference type="SUPFAM" id="SSF56176">
    <property type="entry name" value="FAD-binding/transporter-associated domain-like"/>
    <property type="match status" value="1"/>
</dbReference>
<accession>A0A2G9YCW6</accession>
<dbReference type="Gene3D" id="3.30.465.10">
    <property type="match status" value="1"/>
</dbReference>
<evidence type="ECO:0000313" key="4">
    <source>
        <dbReference type="EMBL" id="PIP16563.1"/>
    </source>
</evidence>
<keyword evidence="1" id="KW-0677">Repeat</keyword>
<feature type="domain" description="Transporter-associated" evidence="3">
    <location>
        <begin position="15"/>
        <end position="94"/>
    </location>
</feature>
<evidence type="ECO:0000256" key="1">
    <source>
        <dbReference type="ARBA" id="ARBA00022737"/>
    </source>
</evidence>
<evidence type="ECO:0000256" key="2">
    <source>
        <dbReference type="ARBA" id="ARBA00023122"/>
    </source>
</evidence>
<dbReference type="PANTHER" id="PTHR22777:SF17">
    <property type="entry name" value="UPF0053 PROTEIN SLL0260"/>
    <property type="match status" value="1"/>
</dbReference>
<keyword evidence="2" id="KW-0129">CBS domain</keyword>
<dbReference type="EMBL" id="PCRF01000068">
    <property type="protein sequence ID" value="PIP16563.1"/>
    <property type="molecule type" value="Genomic_DNA"/>
</dbReference>
<dbReference type="InterPro" id="IPR036318">
    <property type="entry name" value="FAD-bd_PCMH-like_sf"/>
</dbReference>
<name>A0A2G9YCW6_9BACT</name>
<protein>
    <recommendedName>
        <fullName evidence="3">Transporter-associated domain-containing protein</fullName>
    </recommendedName>
</protein>
<evidence type="ECO:0000313" key="5">
    <source>
        <dbReference type="Proteomes" id="UP000230392"/>
    </source>
</evidence>
<gene>
    <name evidence="4" type="ORF">COX46_01480</name>
</gene>
<evidence type="ECO:0000259" key="3">
    <source>
        <dbReference type="SMART" id="SM01091"/>
    </source>
</evidence>
<feature type="non-terminal residue" evidence="4">
    <location>
        <position position="1"/>
    </location>
</feature>
<organism evidence="4 5">
    <name type="scientific">bacterium (Candidatus Ratteibacteria) CG23_combo_of_CG06-09_8_20_14_all_48_7</name>
    <dbReference type="NCBI Taxonomy" id="2014292"/>
    <lineage>
        <taxon>Bacteria</taxon>
        <taxon>Candidatus Ratteibacteria</taxon>
    </lineage>
</organism>
<dbReference type="InterPro" id="IPR005170">
    <property type="entry name" value="Transptr-assoc_dom"/>
</dbReference>
<dbReference type="Proteomes" id="UP000230392">
    <property type="component" value="Unassembled WGS sequence"/>
</dbReference>
<dbReference type="SMART" id="SM01091">
    <property type="entry name" value="CorC_HlyC"/>
    <property type="match status" value="1"/>
</dbReference>
<dbReference type="AlphaFoldDB" id="A0A2G9YCW6"/>
<comment type="caution">
    <text evidence="4">The sequence shown here is derived from an EMBL/GenBank/DDBJ whole genome shotgun (WGS) entry which is preliminary data.</text>
</comment>
<dbReference type="PANTHER" id="PTHR22777">
    <property type="entry name" value="HEMOLYSIN-RELATED"/>
    <property type="match status" value="1"/>
</dbReference>
<dbReference type="InterPro" id="IPR016169">
    <property type="entry name" value="FAD-bd_PCMH_sub2"/>
</dbReference>
<sequence>GEIADEHEVGSADYHKVDENTYRIKGKMEIEKANEILGLNLEEDGRAETVAGVVLKHLGRIPHEGEQFRYQNFLFTVEQATKRSVSLFLVQKLVSRPATPHLDSSPSKK</sequence>
<dbReference type="Pfam" id="PF03471">
    <property type="entry name" value="CorC_HlyC"/>
    <property type="match status" value="1"/>
</dbReference>
<reference evidence="4 5" key="1">
    <citation type="submission" date="2017-09" db="EMBL/GenBank/DDBJ databases">
        <title>Depth-based differentiation of microbial function through sediment-hosted aquifers and enrichment of novel symbionts in the deep terrestrial subsurface.</title>
        <authorList>
            <person name="Probst A.J."/>
            <person name="Ladd B."/>
            <person name="Jarett J.K."/>
            <person name="Geller-Mcgrath D.E."/>
            <person name="Sieber C.M."/>
            <person name="Emerson J.B."/>
            <person name="Anantharaman K."/>
            <person name="Thomas B.C."/>
            <person name="Malmstrom R."/>
            <person name="Stieglmeier M."/>
            <person name="Klingl A."/>
            <person name="Woyke T."/>
            <person name="Ryan C.M."/>
            <person name="Banfield J.F."/>
        </authorList>
    </citation>
    <scope>NUCLEOTIDE SEQUENCE [LARGE SCALE GENOMIC DNA]</scope>
    <source>
        <strain evidence="4">CG23_combo_of_CG06-09_8_20_14_all_48_7</strain>
    </source>
</reference>
<dbReference type="GO" id="GO:0050660">
    <property type="term" value="F:flavin adenine dinucleotide binding"/>
    <property type="evidence" value="ECO:0007669"/>
    <property type="project" value="InterPro"/>
</dbReference>